<name>A0ABQ2HIT9_9BACT</name>
<dbReference type="EMBL" id="BMLI01000001">
    <property type="protein sequence ID" value="GGM79722.1"/>
    <property type="molecule type" value="Genomic_DNA"/>
</dbReference>
<evidence type="ECO:0000313" key="2">
    <source>
        <dbReference type="EMBL" id="GGM79722.1"/>
    </source>
</evidence>
<protein>
    <submittedName>
        <fullName evidence="2">Uncharacterized protein</fullName>
    </submittedName>
</protein>
<feature type="chain" id="PRO_5045045424" evidence="1">
    <location>
        <begin position="23"/>
        <end position="152"/>
    </location>
</feature>
<dbReference type="RefSeq" id="WP_019942302.1">
    <property type="nucleotide sequence ID" value="NZ_BMLI01000001.1"/>
</dbReference>
<reference evidence="3" key="1">
    <citation type="journal article" date="2019" name="Int. J. Syst. Evol. Microbiol.">
        <title>The Global Catalogue of Microorganisms (GCM) 10K type strain sequencing project: providing services to taxonomists for standard genome sequencing and annotation.</title>
        <authorList>
            <consortium name="The Broad Institute Genomics Platform"/>
            <consortium name="The Broad Institute Genome Sequencing Center for Infectious Disease"/>
            <person name="Wu L."/>
            <person name="Ma J."/>
        </authorList>
    </citation>
    <scope>NUCLEOTIDE SEQUENCE [LARGE SCALE GENOMIC DNA]</scope>
    <source>
        <strain evidence="3">CGMCC 1.6375</strain>
    </source>
</reference>
<sequence length="152" mass="16652">MKTRTLKITLALTLLCTLQASVALPETIAAFTSSLLLNGHAISTEAFGQVTRGTISLARDNAGSGGKTLVAFYIYLKRNGRIVDAEAYGHNHAVLRYELSEVLRLAEAGDQLVIDPLGPGNGDDRRVLTIKKTQIVPQFEWFYGMKKKKDNC</sequence>
<accession>A0ABQ2HIT9</accession>
<dbReference type="Proteomes" id="UP000632339">
    <property type="component" value="Unassembled WGS sequence"/>
</dbReference>
<proteinExistence type="predicted"/>
<evidence type="ECO:0000313" key="3">
    <source>
        <dbReference type="Proteomes" id="UP000632339"/>
    </source>
</evidence>
<gene>
    <name evidence="2" type="ORF">GCM10010967_09350</name>
</gene>
<evidence type="ECO:0000256" key="1">
    <source>
        <dbReference type="SAM" id="SignalP"/>
    </source>
</evidence>
<keyword evidence="3" id="KW-1185">Reference proteome</keyword>
<organism evidence="2 3">
    <name type="scientific">Dyadobacter beijingensis</name>
    <dbReference type="NCBI Taxonomy" id="365489"/>
    <lineage>
        <taxon>Bacteria</taxon>
        <taxon>Pseudomonadati</taxon>
        <taxon>Bacteroidota</taxon>
        <taxon>Cytophagia</taxon>
        <taxon>Cytophagales</taxon>
        <taxon>Spirosomataceae</taxon>
        <taxon>Dyadobacter</taxon>
    </lineage>
</organism>
<keyword evidence="1" id="KW-0732">Signal</keyword>
<feature type="signal peptide" evidence="1">
    <location>
        <begin position="1"/>
        <end position="22"/>
    </location>
</feature>
<comment type="caution">
    <text evidence="2">The sequence shown here is derived from an EMBL/GenBank/DDBJ whole genome shotgun (WGS) entry which is preliminary data.</text>
</comment>